<dbReference type="Proteomes" id="UP001271007">
    <property type="component" value="Unassembled WGS sequence"/>
</dbReference>
<reference evidence="1" key="1">
    <citation type="submission" date="2023-04" db="EMBL/GenBank/DDBJ databases">
        <title>Black Yeasts Isolated from many extreme environments.</title>
        <authorList>
            <person name="Coleine C."/>
            <person name="Stajich J.E."/>
            <person name="Selbmann L."/>
        </authorList>
    </citation>
    <scope>NUCLEOTIDE SEQUENCE</scope>
    <source>
        <strain evidence="1">CCFEE 5312</strain>
    </source>
</reference>
<proteinExistence type="predicted"/>
<dbReference type="EMBL" id="JAWDJX010000070">
    <property type="protein sequence ID" value="KAK3047032.1"/>
    <property type="molecule type" value="Genomic_DNA"/>
</dbReference>
<gene>
    <name evidence="1" type="ORF">LTR09_011546</name>
</gene>
<protein>
    <submittedName>
        <fullName evidence="1">Uncharacterized protein</fullName>
    </submittedName>
</protein>
<name>A0AAJ0D627_9PEZI</name>
<evidence type="ECO:0000313" key="2">
    <source>
        <dbReference type="Proteomes" id="UP001271007"/>
    </source>
</evidence>
<comment type="caution">
    <text evidence="1">The sequence shown here is derived from an EMBL/GenBank/DDBJ whole genome shotgun (WGS) entry which is preliminary data.</text>
</comment>
<dbReference type="AlphaFoldDB" id="A0AAJ0D627"/>
<evidence type="ECO:0000313" key="1">
    <source>
        <dbReference type="EMBL" id="KAK3047032.1"/>
    </source>
</evidence>
<keyword evidence="2" id="KW-1185">Reference proteome</keyword>
<organism evidence="1 2">
    <name type="scientific">Extremus antarcticus</name>
    <dbReference type="NCBI Taxonomy" id="702011"/>
    <lineage>
        <taxon>Eukaryota</taxon>
        <taxon>Fungi</taxon>
        <taxon>Dikarya</taxon>
        <taxon>Ascomycota</taxon>
        <taxon>Pezizomycotina</taxon>
        <taxon>Dothideomycetes</taxon>
        <taxon>Dothideomycetidae</taxon>
        <taxon>Mycosphaerellales</taxon>
        <taxon>Extremaceae</taxon>
        <taxon>Extremus</taxon>
    </lineage>
</organism>
<sequence>MNESTMEVNYTVPQIAGDPSRPVYVVMHYRETHDTPAPMEGGYNIARTVYVTSTIHGALDYARRFRDYRKTKITCVDHDPVEPAKNFQDHHGLVIGDGWQLDVRKEPAPDSWFCILVKAGLPEDMIVSNIRDFKIVGRELIWVEKQWMSTVC</sequence>
<accession>A0AAJ0D627</accession>